<evidence type="ECO:0000313" key="3">
    <source>
        <dbReference type="Proteomes" id="UP000282759"/>
    </source>
</evidence>
<dbReference type="Proteomes" id="UP000282759">
    <property type="component" value="Unassembled WGS sequence"/>
</dbReference>
<dbReference type="EMBL" id="SACK01000002">
    <property type="protein sequence ID" value="RVU01210.1"/>
    <property type="molecule type" value="Genomic_DNA"/>
</dbReference>
<proteinExistence type="predicted"/>
<dbReference type="RefSeq" id="WP_127703586.1">
    <property type="nucleotide sequence ID" value="NZ_SACK01000002.1"/>
</dbReference>
<feature type="chain" id="PRO_5019482666" description="DUF4468 domain-containing protein" evidence="1">
    <location>
        <begin position="20"/>
        <end position="260"/>
    </location>
</feature>
<evidence type="ECO:0008006" key="4">
    <source>
        <dbReference type="Google" id="ProtNLM"/>
    </source>
</evidence>
<evidence type="ECO:0000313" key="2">
    <source>
        <dbReference type="EMBL" id="RVU01210.1"/>
    </source>
</evidence>
<keyword evidence="1" id="KW-0732">Signal</keyword>
<organism evidence="2 3">
    <name type="scientific">Mucilaginibacter limnophilus</name>
    <dbReference type="NCBI Taxonomy" id="1932778"/>
    <lineage>
        <taxon>Bacteria</taxon>
        <taxon>Pseudomonadati</taxon>
        <taxon>Bacteroidota</taxon>
        <taxon>Sphingobacteriia</taxon>
        <taxon>Sphingobacteriales</taxon>
        <taxon>Sphingobacteriaceae</taxon>
        <taxon>Mucilaginibacter</taxon>
    </lineage>
</organism>
<sequence length="260" mass="29198">MIRKSLPLLVLLFALQVLQAYSQTREESITWLKKNMLAAFPDDAGITAVKKVTDCEVVVTGTSEDGPIEVTFSTIFSGLDQEGNISYEYDGALMTNLDTRGQEISRAMPLKDNAKGREVARHLKNLASHCSTPVLPDIKKMSKEALISWLKVHLQKSIYTTSGFDDIIVESVSSCRIVFNGKEEKDSKSRFRLAIPTAEIQAFNDENRISTLNKTITLDNYVAGKSIQLYKTIFSFREMQPGEKDFILNAIKQLSIFCRE</sequence>
<comment type="caution">
    <text evidence="2">The sequence shown here is derived from an EMBL/GenBank/DDBJ whole genome shotgun (WGS) entry which is preliminary data.</text>
</comment>
<accession>A0A437MU74</accession>
<gene>
    <name evidence="2" type="ORF">EOD41_04385</name>
</gene>
<keyword evidence="3" id="KW-1185">Reference proteome</keyword>
<protein>
    <recommendedName>
        <fullName evidence="4">DUF4468 domain-containing protein</fullName>
    </recommendedName>
</protein>
<reference evidence="2 3" key="1">
    <citation type="submission" date="2019-01" db="EMBL/GenBank/DDBJ databases">
        <authorList>
            <person name="Chen W.-M."/>
        </authorList>
    </citation>
    <scope>NUCLEOTIDE SEQUENCE [LARGE SCALE GENOMIC DNA]</scope>
    <source>
        <strain evidence="2 3">YBJ-36</strain>
    </source>
</reference>
<evidence type="ECO:0000256" key="1">
    <source>
        <dbReference type="SAM" id="SignalP"/>
    </source>
</evidence>
<name>A0A437MU74_9SPHI</name>
<dbReference type="AlphaFoldDB" id="A0A437MU74"/>
<feature type="signal peptide" evidence="1">
    <location>
        <begin position="1"/>
        <end position="19"/>
    </location>
</feature>